<dbReference type="PROSITE" id="PS51318">
    <property type="entry name" value="TAT"/>
    <property type="match status" value="1"/>
</dbReference>
<evidence type="ECO:0000313" key="2">
    <source>
        <dbReference type="EMBL" id="KGR91451.1"/>
    </source>
</evidence>
<protein>
    <recommendedName>
        <fullName evidence="4">Dehydrogenase</fullName>
    </recommendedName>
</protein>
<evidence type="ECO:0000256" key="1">
    <source>
        <dbReference type="SAM" id="Phobius"/>
    </source>
</evidence>
<dbReference type="Pfam" id="PF13618">
    <property type="entry name" value="Gluconate_2-dh3"/>
    <property type="match status" value="1"/>
</dbReference>
<dbReference type="InterPro" id="IPR019546">
    <property type="entry name" value="TAT_signal_bac_arc"/>
</dbReference>
<dbReference type="Proteomes" id="UP000030595">
    <property type="component" value="Unassembled WGS sequence"/>
</dbReference>
<keyword evidence="1" id="KW-0472">Membrane</keyword>
<dbReference type="OrthoDB" id="8400810at2"/>
<dbReference type="RefSeq" id="WP_036173329.1">
    <property type="nucleotide sequence ID" value="NZ_AVCZ01000006.1"/>
</dbReference>
<keyword evidence="1" id="KW-0812">Transmembrane</keyword>
<accession>A0A0A3J3E7</accession>
<comment type="caution">
    <text evidence="2">The sequence shown here is derived from an EMBL/GenBank/DDBJ whole genome shotgun (WGS) entry which is preliminary data.</text>
</comment>
<dbReference type="NCBIfam" id="TIGR01409">
    <property type="entry name" value="TAT_signal_seq"/>
    <property type="match status" value="1"/>
</dbReference>
<dbReference type="eggNOG" id="ENOG502Z7SX">
    <property type="taxonomic scope" value="Bacteria"/>
</dbReference>
<dbReference type="AlphaFoldDB" id="A0A0A3J3E7"/>
<evidence type="ECO:0008006" key="4">
    <source>
        <dbReference type="Google" id="ProtNLM"/>
    </source>
</evidence>
<dbReference type="InterPro" id="IPR006311">
    <property type="entry name" value="TAT_signal"/>
</dbReference>
<sequence>MSENKETFTEKKSTRRNFLKNSGLTLGGIVLGGAVTSLVVKNNDGETTVADPHSSHGTESANFNRALMFFNIEQLLTVEAAAEQIFPKDENGPGAKELLVGYYIDHQLAGGFGSNAKEFRQGPFVKGEPTQGNQSAILNKDLFTMGVTALDAEAFKLAEKKFYEIEEEKQIELLQKFEAGDVALNGANSKDFFNLLKKMTIEGVYADPLYGGNAGLEGWKMKRYPGSQMSYANIIEKDEFVEMEPKSLSDHQ</sequence>
<evidence type="ECO:0000313" key="3">
    <source>
        <dbReference type="Proteomes" id="UP000030595"/>
    </source>
</evidence>
<gene>
    <name evidence="2" type="ORF">CD30_05180</name>
</gene>
<dbReference type="EMBL" id="JPVQ01000006">
    <property type="protein sequence ID" value="KGR91451.1"/>
    <property type="molecule type" value="Genomic_DNA"/>
</dbReference>
<name>A0A0A3J3E7_9BACL</name>
<proteinExistence type="predicted"/>
<feature type="transmembrane region" description="Helical" evidence="1">
    <location>
        <begin position="21"/>
        <end position="40"/>
    </location>
</feature>
<organism evidence="2 3">
    <name type="scientific">Ureibacillus massiliensis 4400831 = CIP 108448 = CCUG 49529</name>
    <dbReference type="NCBI Taxonomy" id="1211035"/>
    <lineage>
        <taxon>Bacteria</taxon>
        <taxon>Bacillati</taxon>
        <taxon>Bacillota</taxon>
        <taxon>Bacilli</taxon>
        <taxon>Bacillales</taxon>
        <taxon>Caryophanaceae</taxon>
        <taxon>Ureibacillus</taxon>
    </lineage>
</organism>
<reference evidence="2 3" key="1">
    <citation type="submission" date="2014-02" db="EMBL/GenBank/DDBJ databases">
        <title>Draft genome sequence of Lysinibacillus massiliensis CCUG 49529.</title>
        <authorList>
            <person name="Zhang F."/>
            <person name="Wang G."/>
            <person name="Zhang L."/>
        </authorList>
    </citation>
    <scope>NUCLEOTIDE SEQUENCE [LARGE SCALE GENOMIC DNA]</scope>
    <source>
        <strain evidence="2 3">CCUG 49529</strain>
    </source>
</reference>
<keyword evidence="1" id="KW-1133">Transmembrane helix</keyword>
<keyword evidence="3" id="KW-1185">Reference proteome</keyword>
<dbReference type="InterPro" id="IPR027056">
    <property type="entry name" value="Gluconate_2DH_su3"/>
</dbReference>